<comment type="caution">
    <text evidence="1">The sequence shown here is derived from an EMBL/GenBank/DDBJ whole genome shotgun (WGS) entry which is preliminary data.</text>
</comment>
<name>A0A015IX70_RHIIW</name>
<evidence type="ECO:0000313" key="2">
    <source>
        <dbReference type="Proteomes" id="UP000022910"/>
    </source>
</evidence>
<dbReference type="Proteomes" id="UP000022910">
    <property type="component" value="Unassembled WGS sequence"/>
</dbReference>
<sequence length="177" mass="20650">MTICMLNEVAVPKSYNNTFDVTSMACSKIFLGNLPELINGIIQYFHHDYKTLHSCILINRLWCHLAIPLLWENPFSIECPKNYHFIEIYLHNLNDGDKTKLNKYGINNDLIPSNTLFNYSSFIQHLNTRKIINSIKNWENAVSRTSTTKVQNLKFINRSLYQIFIENVVNLHSLEVV</sequence>
<accession>A0A015IX70</accession>
<keyword evidence="2" id="KW-1185">Reference proteome</keyword>
<dbReference type="HOGENOM" id="CLU_028913_6_0_1"/>
<proteinExistence type="predicted"/>
<reference evidence="1 2" key="1">
    <citation type="submission" date="2014-02" db="EMBL/GenBank/DDBJ databases">
        <title>Single nucleus genome sequencing reveals high similarity among nuclei of an endomycorrhizal fungus.</title>
        <authorList>
            <person name="Lin K."/>
            <person name="Geurts R."/>
            <person name="Zhang Z."/>
            <person name="Limpens E."/>
            <person name="Saunders D.G."/>
            <person name="Mu D."/>
            <person name="Pang E."/>
            <person name="Cao H."/>
            <person name="Cha H."/>
            <person name="Lin T."/>
            <person name="Zhou Q."/>
            <person name="Shang Y."/>
            <person name="Li Y."/>
            <person name="Ivanov S."/>
            <person name="Sharma T."/>
            <person name="Velzen R.V."/>
            <person name="Ruijter N.D."/>
            <person name="Aanen D.K."/>
            <person name="Win J."/>
            <person name="Kamoun S."/>
            <person name="Bisseling T."/>
            <person name="Huang S."/>
        </authorList>
    </citation>
    <scope>NUCLEOTIDE SEQUENCE [LARGE SCALE GENOMIC DNA]</scope>
    <source>
        <strain evidence="2">DAOM197198w</strain>
    </source>
</reference>
<gene>
    <name evidence="1" type="ORF">RirG_167140</name>
</gene>
<protein>
    <recommendedName>
        <fullName evidence="3">F-box domain-containing protein</fullName>
    </recommendedName>
</protein>
<dbReference type="EMBL" id="JEMT01024979">
    <property type="protein sequence ID" value="EXX61867.1"/>
    <property type="molecule type" value="Genomic_DNA"/>
</dbReference>
<dbReference type="AlphaFoldDB" id="A0A015IX70"/>
<evidence type="ECO:0008006" key="3">
    <source>
        <dbReference type="Google" id="ProtNLM"/>
    </source>
</evidence>
<organism evidence="1 2">
    <name type="scientific">Rhizophagus irregularis (strain DAOM 197198w)</name>
    <name type="common">Glomus intraradices</name>
    <dbReference type="NCBI Taxonomy" id="1432141"/>
    <lineage>
        <taxon>Eukaryota</taxon>
        <taxon>Fungi</taxon>
        <taxon>Fungi incertae sedis</taxon>
        <taxon>Mucoromycota</taxon>
        <taxon>Glomeromycotina</taxon>
        <taxon>Glomeromycetes</taxon>
        <taxon>Glomerales</taxon>
        <taxon>Glomeraceae</taxon>
        <taxon>Rhizophagus</taxon>
    </lineage>
</organism>
<evidence type="ECO:0000313" key="1">
    <source>
        <dbReference type="EMBL" id="EXX61867.1"/>
    </source>
</evidence>